<dbReference type="Proteomes" id="UP000198538">
    <property type="component" value="Unassembled WGS sequence"/>
</dbReference>
<accession>A0A1G5KDJ7</accession>
<feature type="chain" id="PRO_5011483174" evidence="1">
    <location>
        <begin position="40"/>
        <end position="324"/>
    </location>
</feature>
<organism evidence="2 3">
    <name type="scientific">Paenibacillus polysaccharolyticus</name>
    <dbReference type="NCBI Taxonomy" id="582692"/>
    <lineage>
        <taxon>Bacteria</taxon>
        <taxon>Bacillati</taxon>
        <taxon>Bacillota</taxon>
        <taxon>Bacilli</taxon>
        <taxon>Bacillales</taxon>
        <taxon>Paenibacillaceae</taxon>
        <taxon>Paenibacillus</taxon>
    </lineage>
</organism>
<evidence type="ECO:0000256" key="1">
    <source>
        <dbReference type="SAM" id="SignalP"/>
    </source>
</evidence>
<evidence type="ECO:0000313" key="2">
    <source>
        <dbReference type="EMBL" id="SCY98705.1"/>
    </source>
</evidence>
<reference evidence="3" key="1">
    <citation type="submission" date="2016-10" db="EMBL/GenBank/DDBJ databases">
        <authorList>
            <person name="Varghese N."/>
            <person name="Submissions S."/>
        </authorList>
    </citation>
    <scope>NUCLEOTIDE SEQUENCE [LARGE SCALE GENOMIC DNA]</scope>
    <source>
        <strain evidence="3">BL9</strain>
    </source>
</reference>
<protein>
    <submittedName>
        <fullName evidence="2">Uncharacterized protein</fullName>
    </submittedName>
</protein>
<evidence type="ECO:0000313" key="3">
    <source>
        <dbReference type="Proteomes" id="UP000198538"/>
    </source>
</evidence>
<keyword evidence="3" id="KW-1185">Reference proteome</keyword>
<dbReference type="AlphaFoldDB" id="A0A1G5KDJ7"/>
<name>A0A1G5KDJ7_9BACL</name>
<gene>
    <name evidence="2" type="ORF">SAMN05720606_114141</name>
</gene>
<feature type="signal peptide" evidence="1">
    <location>
        <begin position="1"/>
        <end position="39"/>
    </location>
</feature>
<dbReference type="EMBL" id="FMVM01000014">
    <property type="protein sequence ID" value="SCY98705.1"/>
    <property type="molecule type" value="Genomic_DNA"/>
</dbReference>
<keyword evidence="1" id="KW-0732">Signal</keyword>
<proteinExistence type="predicted"/>
<dbReference type="STRING" id="582692.SAMN05720606_114141"/>
<sequence length="324" mass="37154">MTSSLYFYKKKGMRTLLTATAITLLLQTAVSPVTGIASAAPATDSKVTSANSTAIYKSFQTMLYKKNSLPAADRYLESKISQVTPYHATLMVLQLENARFKALTAITDRMLVPNVQDQMQKIYKWNDSFTQLMSRTKDTSLRSLLQQARDSGYRLTMIEGYLYPIMNYAAFEKYTSYVNEDIKQYIRIMAVETSNIASEDGGLMIGYQDMLNRALNQERFLNDFPKSNRKNQVQMLMNQYTLYTFYGLDNTPLFDYDTNVMVPNAQKGYKAVLQRNTSEDSAFLKKLNAFMDVVAESKFERTEAVDQWLEQNVSRDEYLPEYGI</sequence>
<dbReference type="RefSeq" id="WP_090923336.1">
    <property type="nucleotide sequence ID" value="NZ_FMVM01000014.1"/>
</dbReference>